<dbReference type="InterPro" id="IPR013320">
    <property type="entry name" value="ConA-like_dom_sf"/>
</dbReference>
<evidence type="ECO:0000259" key="3">
    <source>
        <dbReference type="Pfam" id="PF07635"/>
    </source>
</evidence>
<gene>
    <name evidence="4" type="ORF">VB248_19645</name>
</gene>
<evidence type="ECO:0000313" key="5">
    <source>
        <dbReference type="Proteomes" id="UP001302949"/>
    </source>
</evidence>
<sequence>MIIRILKISVIYFVVYSLLSCGQSETPPEISALESTLPEQIDYNLHIKPILSDRCFKCHGPDINKVEAGLQLTNFEGATEKLKSGNRAVVAGNIDKSELIKRILSHDPEMVMPTPASNLTLSDEEKALLIKWVKQGAEYKEHWAFTKIEKPEIPEVQQNQWVKNPIDNFILQKLEEKNIKPSPQADKATLLRRVSMDITGLPPTVKELDDFLKDKSANAYEKVVDRLLKSPHYGEKMGVEWLDIARYADSHGYQDDGMRNTYPWRDWVINAFNKNLSYDKFVTWQLAGDLIPNATQEQKLATCFLRNHPQTQEGGVVEEEYRTEYVLDRVNTFGRAFLGLTVECARCHDHKYDPIAQKEFYQLSAFFNHNNESGIVPYNGEAAPTIMLPTADVQAKIDFIKKKIAPYQRAIQPSYPVYRKNFEQWIQQAQKAPTKFAESNNNLIANFSFEKNVPKINKYFDNNLKKEITEVKNIAYKNSAVDSIGAWISGDMDRSPKFIKGKIGNGILFRGDCGIDFHRILDFERVQPFSISLWINPLKVGEHGPIYGSANGEFEGQRGYRCWLLPDGTLQVSLSYVWPANCIDLVTTDKVQYKQWQNITLTYDGSSKATGVKIYLDGKEMKTTLLADNLHKSMKFGEHHTNWSDLTFMIGKEFHETMQNFAVDELKVYTRQLAEIEVLALAKNKEQVSAILKTPRNEWTETQEQQLFDYYRLNFDPYFKAYSRNLLKLREQENLLATDIKEIMVMSERKIPRKTFILNRGAYDAPSTEVNVGVINKLLSFDDDLPQNRLGLAQWLLDERHPLFARVVVNRFWQNYFGFGLCKTSDDFGNQGEMPSHPALLDWLAVTFRESGWNVKAMQKLIVMSATYQQSSKKRKELMEIDSENRLLARGPSYRYAHEQIRDAVLAGSGLLVHKIGGPSVYPYQPSGIWEALATRNATTYRQQHGDSLYRRGLYTVWKRSSPPPSAITFDAPERYFCVVKRQKTSTPLQALVMMNDPQYNEAARKLAERMMREGGESTEERIKLAYKAMISRYPRPEEIKVLTEMYQEELTDLKTKPKRVKELLSVGESPIDTKLNQNELAANTVLAMTLINFDGTIIKR</sequence>
<proteinExistence type="predicted"/>
<dbReference type="InterPro" id="IPR011429">
    <property type="entry name" value="Cyt_c_Planctomycete-type"/>
</dbReference>
<dbReference type="Proteomes" id="UP001302949">
    <property type="component" value="Unassembled WGS sequence"/>
</dbReference>
<dbReference type="Gene3D" id="2.60.120.200">
    <property type="match status" value="1"/>
</dbReference>
<comment type="caution">
    <text evidence="4">The sequence shown here is derived from an EMBL/GenBank/DDBJ whole genome shotgun (WGS) entry which is preliminary data.</text>
</comment>
<dbReference type="Pfam" id="PF07635">
    <property type="entry name" value="PSCyt1"/>
    <property type="match status" value="1"/>
</dbReference>
<dbReference type="PROSITE" id="PS51257">
    <property type="entry name" value="PROKAR_LIPOPROTEIN"/>
    <property type="match status" value="1"/>
</dbReference>
<evidence type="ECO:0000259" key="1">
    <source>
        <dbReference type="Pfam" id="PF07583"/>
    </source>
</evidence>
<organism evidence="4 5">
    <name type="scientific">Arcicella rigui</name>
    <dbReference type="NCBI Taxonomy" id="797020"/>
    <lineage>
        <taxon>Bacteria</taxon>
        <taxon>Pseudomonadati</taxon>
        <taxon>Bacteroidota</taxon>
        <taxon>Cytophagia</taxon>
        <taxon>Cytophagales</taxon>
        <taxon>Flectobacillaceae</taxon>
        <taxon>Arcicella</taxon>
    </lineage>
</organism>
<feature type="domain" description="DUF1553" evidence="2">
    <location>
        <begin position="788"/>
        <end position="1046"/>
    </location>
</feature>
<accession>A0ABU5QET6</accession>
<protein>
    <submittedName>
        <fullName evidence="4">DUF1553 domain-containing protein</fullName>
    </submittedName>
</protein>
<name>A0ABU5QET6_9BACT</name>
<evidence type="ECO:0000259" key="2">
    <source>
        <dbReference type="Pfam" id="PF07587"/>
    </source>
</evidence>
<dbReference type="Pfam" id="PF07587">
    <property type="entry name" value="PSD1"/>
    <property type="match status" value="1"/>
</dbReference>
<dbReference type="InterPro" id="IPR011444">
    <property type="entry name" value="DUF1549"/>
</dbReference>
<dbReference type="InterPro" id="IPR022655">
    <property type="entry name" value="DUF1553"/>
</dbReference>
<evidence type="ECO:0000313" key="4">
    <source>
        <dbReference type="EMBL" id="MEA5141378.1"/>
    </source>
</evidence>
<dbReference type="RefSeq" id="WP_323298535.1">
    <property type="nucleotide sequence ID" value="NZ_JAYFUM010000027.1"/>
</dbReference>
<dbReference type="PANTHER" id="PTHR35889:SF3">
    <property type="entry name" value="F-BOX DOMAIN-CONTAINING PROTEIN"/>
    <property type="match status" value="1"/>
</dbReference>
<dbReference type="PANTHER" id="PTHR35889">
    <property type="entry name" value="CYCLOINULO-OLIGOSACCHARIDE FRUCTANOTRANSFERASE-RELATED"/>
    <property type="match status" value="1"/>
</dbReference>
<dbReference type="SUPFAM" id="SSF49899">
    <property type="entry name" value="Concanavalin A-like lectins/glucanases"/>
    <property type="match status" value="1"/>
</dbReference>
<reference evidence="4 5" key="1">
    <citation type="submission" date="2023-12" db="EMBL/GenBank/DDBJ databases">
        <title>Novel species of the genus Arcicella isolated from rivers.</title>
        <authorList>
            <person name="Lu H."/>
        </authorList>
    </citation>
    <scope>NUCLEOTIDE SEQUENCE [LARGE SCALE GENOMIC DNA]</scope>
    <source>
        <strain evidence="4 5">KCTC 23307</strain>
    </source>
</reference>
<dbReference type="SUPFAM" id="SSF46626">
    <property type="entry name" value="Cytochrome c"/>
    <property type="match status" value="1"/>
</dbReference>
<dbReference type="InterPro" id="IPR036909">
    <property type="entry name" value="Cyt_c-like_dom_sf"/>
</dbReference>
<keyword evidence="5" id="KW-1185">Reference proteome</keyword>
<dbReference type="Pfam" id="PF07583">
    <property type="entry name" value="PSCyt2"/>
    <property type="match status" value="1"/>
</dbReference>
<dbReference type="Pfam" id="PF13385">
    <property type="entry name" value="Laminin_G_3"/>
    <property type="match status" value="1"/>
</dbReference>
<feature type="domain" description="Cytochrome C Planctomycete-type" evidence="3">
    <location>
        <begin position="55"/>
        <end position="113"/>
    </location>
</feature>
<dbReference type="EMBL" id="JAYFUM010000027">
    <property type="protein sequence ID" value="MEA5141378.1"/>
    <property type="molecule type" value="Genomic_DNA"/>
</dbReference>
<feature type="domain" description="DUF1549" evidence="1">
    <location>
        <begin position="165"/>
        <end position="370"/>
    </location>
</feature>